<evidence type="ECO:0000313" key="4">
    <source>
        <dbReference type="Proteomes" id="UP000595140"/>
    </source>
</evidence>
<gene>
    <name evidence="3" type="ORF">CCAM_LOCUS42664</name>
</gene>
<name>A0A484NKK8_9ASTE</name>
<dbReference type="SMART" id="SM00848">
    <property type="entry name" value="Inhibitor_I29"/>
    <property type="match status" value="1"/>
</dbReference>
<dbReference type="InterPro" id="IPR038765">
    <property type="entry name" value="Papain-like_cys_pep_sf"/>
</dbReference>
<reference evidence="3 4" key="1">
    <citation type="submission" date="2018-04" db="EMBL/GenBank/DDBJ databases">
        <authorList>
            <person name="Vogel A."/>
        </authorList>
    </citation>
    <scope>NUCLEOTIDE SEQUENCE [LARGE SCALE GENOMIC DNA]</scope>
</reference>
<dbReference type="SUPFAM" id="SSF54001">
    <property type="entry name" value="Cysteine proteinases"/>
    <property type="match status" value="1"/>
</dbReference>
<dbReference type="OrthoDB" id="615630at2759"/>
<dbReference type="Gene3D" id="1.10.287.2250">
    <property type="match status" value="1"/>
</dbReference>
<dbReference type="EMBL" id="OOIL02006718">
    <property type="protein sequence ID" value="VFR00889.1"/>
    <property type="molecule type" value="Genomic_DNA"/>
</dbReference>
<evidence type="ECO:0000313" key="3">
    <source>
        <dbReference type="EMBL" id="VFR00889.1"/>
    </source>
</evidence>
<keyword evidence="1" id="KW-0732">Signal</keyword>
<dbReference type="Proteomes" id="UP000595140">
    <property type="component" value="Unassembled WGS sequence"/>
</dbReference>
<sequence length="110" mass="12652">MAAIIRNSVLLASLLLLLLAAAAVWTSGDGGASEELTVEEEFERWMVLHERKYEDESEKEKRFEIYKKNKEYVESFNRAGNHTYTLGINGFSDMTNEEFADKYLSKNVCF</sequence>
<evidence type="ECO:0000259" key="2">
    <source>
        <dbReference type="SMART" id="SM00848"/>
    </source>
</evidence>
<feature type="signal peptide" evidence="1">
    <location>
        <begin position="1"/>
        <end position="26"/>
    </location>
</feature>
<dbReference type="InterPro" id="IPR013201">
    <property type="entry name" value="Prot_inhib_I29"/>
</dbReference>
<organism evidence="3 4">
    <name type="scientific">Cuscuta campestris</name>
    <dbReference type="NCBI Taxonomy" id="132261"/>
    <lineage>
        <taxon>Eukaryota</taxon>
        <taxon>Viridiplantae</taxon>
        <taxon>Streptophyta</taxon>
        <taxon>Embryophyta</taxon>
        <taxon>Tracheophyta</taxon>
        <taxon>Spermatophyta</taxon>
        <taxon>Magnoliopsida</taxon>
        <taxon>eudicotyledons</taxon>
        <taxon>Gunneridae</taxon>
        <taxon>Pentapetalae</taxon>
        <taxon>asterids</taxon>
        <taxon>lamiids</taxon>
        <taxon>Solanales</taxon>
        <taxon>Convolvulaceae</taxon>
        <taxon>Cuscuteae</taxon>
        <taxon>Cuscuta</taxon>
        <taxon>Cuscuta subgen. Grammica</taxon>
        <taxon>Cuscuta sect. Cleistogrammica</taxon>
    </lineage>
</organism>
<accession>A0A484NKK8</accession>
<keyword evidence="4" id="KW-1185">Reference proteome</keyword>
<evidence type="ECO:0000256" key="1">
    <source>
        <dbReference type="SAM" id="SignalP"/>
    </source>
</evidence>
<feature type="chain" id="PRO_5019791960" description="Cathepsin propeptide inhibitor domain-containing protein" evidence="1">
    <location>
        <begin position="27"/>
        <end position="110"/>
    </location>
</feature>
<proteinExistence type="predicted"/>
<dbReference type="Pfam" id="PF08246">
    <property type="entry name" value="Inhibitor_I29"/>
    <property type="match status" value="1"/>
</dbReference>
<protein>
    <recommendedName>
        <fullName evidence="2">Cathepsin propeptide inhibitor domain-containing protein</fullName>
    </recommendedName>
</protein>
<feature type="domain" description="Cathepsin propeptide inhibitor" evidence="2">
    <location>
        <begin position="42"/>
        <end position="99"/>
    </location>
</feature>
<dbReference type="AlphaFoldDB" id="A0A484NKK8"/>